<evidence type="ECO:0000256" key="1">
    <source>
        <dbReference type="ARBA" id="ARBA00022801"/>
    </source>
</evidence>
<dbReference type="PANTHER" id="PTHR46517">
    <property type="entry name" value="FRUCTOSE-2,6-BISPHOSPHATASE TIGAR"/>
    <property type="match status" value="1"/>
</dbReference>
<sequence length="338" mass="37272">MKREARLFLIRHGETVDNVAQVYAGSRDSALTNHGHQQATRLGQHFKTLGLSFTHIYSSHLQRAAKTAGLIRQAQTVPTTAHGPAISNPEVIQLPVLMEKDFGVYEGKKFHERWNERKSLENNEDSKGVESRESMSDRADIVLDEHLLPLFHGATKSNLCIAIVSHGMFLSALWKQFLLRLPPSSITLVPELAATPRNSLDVVGWSNTGFLELHMTQELSEPQPNTENTLDSTLGSPPVDDTDNALSKVETDPGTKLPSNSTAYIVDADATNVSVASTVAANQSNCMRFDQTWTTVIRAINAKDHLRGLKRTGGGVGSSRHDSSQQSIHSFFKRQKLE</sequence>
<keyword evidence="1" id="KW-0378">Hydrolase</keyword>
<dbReference type="InterPro" id="IPR013078">
    <property type="entry name" value="His_Pase_superF_clade-1"/>
</dbReference>
<dbReference type="SUPFAM" id="SSF53254">
    <property type="entry name" value="Phosphoglycerate mutase-like"/>
    <property type="match status" value="1"/>
</dbReference>
<accession>A0A2V1E5M0</accession>
<feature type="region of interest" description="Disordered" evidence="3">
    <location>
        <begin position="308"/>
        <end position="338"/>
    </location>
</feature>
<feature type="compositionally biased region" description="Polar residues" evidence="3">
    <location>
        <begin position="219"/>
        <end position="235"/>
    </location>
</feature>
<dbReference type="AlphaFoldDB" id="A0A2V1E5M0"/>
<organism evidence="4 5">
    <name type="scientific">Periconia macrospinosa</name>
    <dbReference type="NCBI Taxonomy" id="97972"/>
    <lineage>
        <taxon>Eukaryota</taxon>
        <taxon>Fungi</taxon>
        <taxon>Dikarya</taxon>
        <taxon>Ascomycota</taxon>
        <taxon>Pezizomycotina</taxon>
        <taxon>Dothideomycetes</taxon>
        <taxon>Pleosporomycetidae</taxon>
        <taxon>Pleosporales</taxon>
        <taxon>Massarineae</taxon>
        <taxon>Periconiaceae</taxon>
        <taxon>Periconia</taxon>
    </lineage>
</organism>
<evidence type="ECO:0000313" key="5">
    <source>
        <dbReference type="Proteomes" id="UP000244855"/>
    </source>
</evidence>
<dbReference type="PROSITE" id="PS00175">
    <property type="entry name" value="PG_MUTASE"/>
    <property type="match status" value="1"/>
</dbReference>
<dbReference type="GO" id="GO:0005829">
    <property type="term" value="C:cytosol"/>
    <property type="evidence" value="ECO:0007669"/>
    <property type="project" value="TreeGrafter"/>
</dbReference>
<dbReference type="GO" id="GO:0043456">
    <property type="term" value="P:regulation of pentose-phosphate shunt"/>
    <property type="evidence" value="ECO:0007669"/>
    <property type="project" value="TreeGrafter"/>
</dbReference>
<evidence type="ECO:0000256" key="2">
    <source>
        <dbReference type="PIRSR" id="PIRSR613078-2"/>
    </source>
</evidence>
<proteinExistence type="predicted"/>
<dbReference type="Gene3D" id="3.40.50.1240">
    <property type="entry name" value="Phosphoglycerate mutase-like"/>
    <property type="match status" value="1"/>
</dbReference>
<name>A0A2V1E5M0_9PLEO</name>
<feature type="binding site" evidence="2">
    <location>
        <position position="63"/>
    </location>
    <ligand>
        <name>substrate</name>
    </ligand>
</feature>
<dbReference type="CDD" id="cd07067">
    <property type="entry name" value="HP_PGM_like"/>
    <property type="match status" value="1"/>
</dbReference>
<evidence type="ECO:0000313" key="4">
    <source>
        <dbReference type="EMBL" id="PVI05878.1"/>
    </source>
</evidence>
<dbReference type="GO" id="GO:0045820">
    <property type="term" value="P:negative regulation of glycolytic process"/>
    <property type="evidence" value="ECO:0007669"/>
    <property type="project" value="TreeGrafter"/>
</dbReference>
<gene>
    <name evidence="4" type="ORF">DM02DRAFT_515839</name>
</gene>
<dbReference type="SMART" id="SM00855">
    <property type="entry name" value="PGAM"/>
    <property type="match status" value="1"/>
</dbReference>
<dbReference type="EMBL" id="KZ805311">
    <property type="protein sequence ID" value="PVI05878.1"/>
    <property type="molecule type" value="Genomic_DNA"/>
</dbReference>
<reference evidence="4 5" key="1">
    <citation type="journal article" date="2018" name="Sci. Rep.">
        <title>Comparative genomics provides insights into the lifestyle and reveals functional heterogeneity of dark septate endophytic fungi.</title>
        <authorList>
            <person name="Knapp D.G."/>
            <person name="Nemeth J.B."/>
            <person name="Barry K."/>
            <person name="Hainaut M."/>
            <person name="Henrissat B."/>
            <person name="Johnson J."/>
            <person name="Kuo A."/>
            <person name="Lim J.H.P."/>
            <person name="Lipzen A."/>
            <person name="Nolan M."/>
            <person name="Ohm R.A."/>
            <person name="Tamas L."/>
            <person name="Grigoriev I.V."/>
            <person name="Spatafora J.W."/>
            <person name="Nagy L.G."/>
            <person name="Kovacs G.M."/>
        </authorList>
    </citation>
    <scope>NUCLEOTIDE SEQUENCE [LARGE SCALE GENOMIC DNA]</scope>
    <source>
        <strain evidence="4 5">DSE2036</strain>
    </source>
</reference>
<dbReference type="InterPro" id="IPR029033">
    <property type="entry name" value="His_PPase_superfam"/>
</dbReference>
<dbReference type="OrthoDB" id="354304at2759"/>
<feature type="binding site" evidence="2">
    <location>
        <begin position="11"/>
        <end position="18"/>
    </location>
    <ligand>
        <name>substrate</name>
    </ligand>
</feature>
<evidence type="ECO:0000256" key="3">
    <source>
        <dbReference type="SAM" id="MobiDB-lite"/>
    </source>
</evidence>
<dbReference type="STRING" id="97972.A0A2V1E5M0"/>
<dbReference type="InterPro" id="IPR001345">
    <property type="entry name" value="PG/BPGM_mutase_AS"/>
</dbReference>
<dbReference type="InterPro" id="IPR051695">
    <property type="entry name" value="Phosphoglycerate_Mutase"/>
</dbReference>
<protein>
    <submittedName>
        <fullName evidence="4">Phosphoglycerate mutase-like protein</fullName>
    </submittedName>
</protein>
<feature type="region of interest" description="Disordered" evidence="3">
    <location>
        <begin position="219"/>
        <end position="255"/>
    </location>
</feature>
<dbReference type="PANTHER" id="PTHR46517:SF1">
    <property type="entry name" value="FRUCTOSE-2,6-BISPHOSPHATASE TIGAR"/>
    <property type="match status" value="1"/>
</dbReference>
<keyword evidence="5" id="KW-1185">Reference proteome</keyword>
<dbReference type="GO" id="GO:0004331">
    <property type="term" value="F:fructose-2,6-bisphosphate 2-phosphatase activity"/>
    <property type="evidence" value="ECO:0007669"/>
    <property type="project" value="TreeGrafter"/>
</dbReference>
<dbReference type="Pfam" id="PF00300">
    <property type="entry name" value="His_Phos_1"/>
    <property type="match status" value="1"/>
</dbReference>
<dbReference type="Proteomes" id="UP000244855">
    <property type="component" value="Unassembled WGS sequence"/>
</dbReference>